<dbReference type="InterPro" id="IPR023213">
    <property type="entry name" value="CAT-like_dom_sf"/>
</dbReference>
<comment type="caution">
    <text evidence="2">The sequence shown here is derived from an EMBL/GenBank/DDBJ whole genome shotgun (WGS) entry which is preliminary data.</text>
</comment>
<reference evidence="2 3" key="1">
    <citation type="journal article" date="2024" name="Plant Biotechnol. J.">
        <title>Dendrobium thyrsiflorum genome and its molecular insights into genes involved in important horticultural traits.</title>
        <authorList>
            <person name="Chen B."/>
            <person name="Wang J.Y."/>
            <person name="Zheng P.J."/>
            <person name="Li K.L."/>
            <person name="Liang Y.M."/>
            <person name="Chen X.F."/>
            <person name="Zhang C."/>
            <person name="Zhao X."/>
            <person name="He X."/>
            <person name="Zhang G.Q."/>
            <person name="Liu Z.J."/>
            <person name="Xu Q."/>
        </authorList>
    </citation>
    <scope>NUCLEOTIDE SEQUENCE [LARGE SCALE GENOMIC DNA]</scope>
    <source>
        <strain evidence="2">GZMU011</strain>
    </source>
</reference>
<dbReference type="PANTHER" id="PTHR31147:SF33">
    <property type="entry name" value="N-HYDROXYCINNAMOYL_BENZOYLTRANSFERASE, PUTATIVE-RELATED"/>
    <property type="match status" value="1"/>
</dbReference>
<name>A0ABD0VN45_DENTH</name>
<evidence type="ECO:0000256" key="1">
    <source>
        <dbReference type="ARBA" id="ARBA00009861"/>
    </source>
</evidence>
<dbReference type="InterPro" id="IPR050898">
    <property type="entry name" value="Plant_acyltransferase"/>
</dbReference>
<dbReference type="AlphaFoldDB" id="A0ABD0VN45"/>
<sequence>MPSSPTQRKQIHNLPVLHLHIESNAHNFYKQNSAAMNIEILETKLISSSPSSLQFDPLPLSHLDNDANLRIPFRTLRAFAGGSSQSTADPSATIAAALSKALTFYKPLAASLRSDPSNFRLHSHLSFPAEVELVVASASDPLHALLRLFDAEPGSPILDRLAPDANPDEALARPLALQITRFACGGFALGMCVHHALCDGAGASQFLAAIGGLARGSDRPVVDPVWDRSILLGPRSPPRIELPLHNLLGFDGKGRAYDEEGVGLGLVKECFHVSTARLDRFRSGLANAAGSNFTSFEALGAYIWRARIKAKKLDSREVVKFVYSMSIKKIAIPQLPNGYWGNSCVPVYIQSTAKELLEKPVWQIAMEIKKSKEQVTNEYLRSFIDFQELHYRKGITAGKEVSAFTDWRHLGHSEVDFGWGSPIAVSPLSWRLLGSNEPSFLLPYAESEGEKRDGFRVLVCLPEDAMASFRLEMEIFGECKFKVPL</sequence>
<organism evidence="2 3">
    <name type="scientific">Dendrobium thyrsiflorum</name>
    <name type="common">Pinecone-like raceme dendrobium</name>
    <name type="synonym">Orchid</name>
    <dbReference type="NCBI Taxonomy" id="117978"/>
    <lineage>
        <taxon>Eukaryota</taxon>
        <taxon>Viridiplantae</taxon>
        <taxon>Streptophyta</taxon>
        <taxon>Embryophyta</taxon>
        <taxon>Tracheophyta</taxon>
        <taxon>Spermatophyta</taxon>
        <taxon>Magnoliopsida</taxon>
        <taxon>Liliopsida</taxon>
        <taxon>Asparagales</taxon>
        <taxon>Orchidaceae</taxon>
        <taxon>Epidendroideae</taxon>
        <taxon>Malaxideae</taxon>
        <taxon>Dendrobiinae</taxon>
        <taxon>Dendrobium</taxon>
    </lineage>
</organism>
<protein>
    <submittedName>
        <fullName evidence="2">Uncharacterized protein</fullName>
    </submittedName>
</protein>
<dbReference type="Gene3D" id="3.30.559.10">
    <property type="entry name" value="Chloramphenicol acetyltransferase-like domain"/>
    <property type="match status" value="2"/>
</dbReference>
<evidence type="ECO:0000313" key="3">
    <source>
        <dbReference type="Proteomes" id="UP001552299"/>
    </source>
</evidence>
<evidence type="ECO:0000313" key="2">
    <source>
        <dbReference type="EMBL" id="KAL0923998.1"/>
    </source>
</evidence>
<dbReference type="Pfam" id="PF02458">
    <property type="entry name" value="Transferase"/>
    <property type="match status" value="1"/>
</dbReference>
<accession>A0ABD0VN45</accession>
<proteinExistence type="inferred from homology"/>
<dbReference type="PANTHER" id="PTHR31147">
    <property type="entry name" value="ACYL TRANSFERASE 4"/>
    <property type="match status" value="1"/>
</dbReference>
<comment type="similarity">
    <text evidence="1">Belongs to the plant acyltransferase family.</text>
</comment>
<keyword evidence="3" id="KW-1185">Reference proteome</keyword>
<gene>
    <name evidence="2" type="ORF">M5K25_004794</name>
</gene>
<dbReference type="EMBL" id="JANQDX010000005">
    <property type="protein sequence ID" value="KAL0923998.1"/>
    <property type="molecule type" value="Genomic_DNA"/>
</dbReference>
<dbReference type="Proteomes" id="UP001552299">
    <property type="component" value="Unassembled WGS sequence"/>
</dbReference>